<proteinExistence type="inferred from homology"/>
<comment type="caution">
    <text evidence="4">The sequence shown here is derived from an EMBL/GenBank/DDBJ whole genome shotgun (WGS) entry which is preliminary data.</text>
</comment>
<sequence length="80" mass="8762">MALNVWWLETVTMLVVHSASSAVIESTWEVEHKFWWPDCKEGIVMAINGQFPGPTIDPVAGDTVIIHVTNKLSTVGSAVL</sequence>
<protein>
    <submittedName>
        <fullName evidence="4">L-ascorbate oxidase</fullName>
    </submittedName>
</protein>
<dbReference type="Proteomes" id="UP001558713">
    <property type="component" value="Unassembled WGS sequence"/>
</dbReference>
<evidence type="ECO:0000313" key="5">
    <source>
        <dbReference type="Proteomes" id="UP001558713"/>
    </source>
</evidence>
<evidence type="ECO:0000256" key="2">
    <source>
        <dbReference type="SAM" id="SignalP"/>
    </source>
</evidence>
<dbReference type="Pfam" id="PF07732">
    <property type="entry name" value="Cu-oxidase_3"/>
    <property type="match status" value="1"/>
</dbReference>
<evidence type="ECO:0000256" key="1">
    <source>
        <dbReference type="ARBA" id="ARBA00010609"/>
    </source>
</evidence>
<name>A0ABD1AC66_CARAN</name>
<feature type="chain" id="PRO_5044808203" evidence="2">
    <location>
        <begin position="22"/>
        <end position="80"/>
    </location>
</feature>
<accession>A0ABD1AC66</accession>
<feature type="domain" description="Plastocyanin-like" evidence="3">
    <location>
        <begin position="30"/>
        <end position="73"/>
    </location>
</feature>
<keyword evidence="2" id="KW-0732">Signal</keyword>
<dbReference type="EMBL" id="JBANAX010000543">
    <property type="protein sequence ID" value="KAL1204274.1"/>
    <property type="molecule type" value="Genomic_DNA"/>
</dbReference>
<dbReference type="Gene3D" id="2.60.40.420">
    <property type="entry name" value="Cupredoxins - blue copper proteins"/>
    <property type="match status" value="1"/>
</dbReference>
<evidence type="ECO:0000259" key="3">
    <source>
        <dbReference type="Pfam" id="PF07732"/>
    </source>
</evidence>
<dbReference type="SUPFAM" id="SSF49503">
    <property type="entry name" value="Cupredoxins"/>
    <property type="match status" value="1"/>
</dbReference>
<evidence type="ECO:0000313" key="4">
    <source>
        <dbReference type="EMBL" id="KAL1204274.1"/>
    </source>
</evidence>
<reference evidence="4 5" key="1">
    <citation type="submission" date="2024-04" db="EMBL/GenBank/DDBJ databases">
        <title>Genome assembly C_amara_ONT_v2.</title>
        <authorList>
            <person name="Yant L."/>
            <person name="Moore C."/>
            <person name="Slenker M."/>
        </authorList>
    </citation>
    <scope>NUCLEOTIDE SEQUENCE [LARGE SCALE GENOMIC DNA]</scope>
    <source>
        <tissue evidence="4">Leaf</tissue>
    </source>
</reference>
<gene>
    <name evidence="4" type="ORF">V5N11_021686</name>
</gene>
<dbReference type="AlphaFoldDB" id="A0ABD1AC66"/>
<dbReference type="InterPro" id="IPR011707">
    <property type="entry name" value="Cu-oxidase-like_N"/>
</dbReference>
<organism evidence="4 5">
    <name type="scientific">Cardamine amara subsp. amara</name>
    <dbReference type="NCBI Taxonomy" id="228776"/>
    <lineage>
        <taxon>Eukaryota</taxon>
        <taxon>Viridiplantae</taxon>
        <taxon>Streptophyta</taxon>
        <taxon>Embryophyta</taxon>
        <taxon>Tracheophyta</taxon>
        <taxon>Spermatophyta</taxon>
        <taxon>Magnoliopsida</taxon>
        <taxon>eudicotyledons</taxon>
        <taxon>Gunneridae</taxon>
        <taxon>Pentapetalae</taxon>
        <taxon>rosids</taxon>
        <taxon>malvids</taxon>
        <taxon>Brassicales</taxon>
        <taxon>Brassicaceae</taxon>
        <taxon>Cardamineae</taxon>
        <taxon>Cardamine</taxon>
    </lineage>
</organism>
<keyword evidence="5" id="KW-1185">Reference proteome</keyword>
<dbReference type="InterPro" id="IPR008972">
    <property type="entry name" value="Cupredoxin"/>
</dbReference>
<feature type="signal peptide" evidence="2">
    <location>
        <begin position="1"/>
        <end position="21"/>
    </location>
</feature>
<comment type="similarity">
    <text evidence="1">Belongs to the multicopper oxidase family.</text>
</comment>